<accession>A0AAU7ZPU3</accession>
<dbReference type="RefSeq" id="WP_353063819.1">
    <property type="nucleotide sequence ID" value="NZ_CP132942.1"/>
</dbReference>
<feature type="coiled-coil region" evidence="1">
    <location>
        <begin position="427"/>
        <end position="454"/>
    </location>
</feature>
<protein>
    <recommendedName>
        <fullName evidence="3">Novel STAND NTPase 1 domain-containing protein</fullName>
    </recommendedName>
</protein>
<organism evidence="4">
    <name type="scientific">Tunturiibacter psychrotolerans</name>
    <dbReference type="NCBI Taxonomy" id="3069686"/>
    <lineage>
        <taxon>Bacteria</taxon>
        <taxon>Pseudomonadati</taxon>
        <taxon>Acidobacteriota</taxon>
        <taxon>Terriglobia</taxon>
        <taxon>Terriglobales</taxon>
        <taxon>Acidobacteriaceae</taxon>
        <taxon>Tunturiibacter</taxon>
    </lineage>
</organism>
<evidence type="ECO:0000259" key="3">
    <source>
        <dbReference type="Pfam" id="PF20703"/>
    </source>
</evidence>
<dbReference type="EMBL" id="CP132942">
    <property type="protein sequence ID" value="XCB32977.1"/>
    <property type="molecule type" value="Genomic_DNA"/>
</dbReference>
<proteinExistence type="predicted"/>
<dbReference type="Gene3D" id="3.40.50.300">
    <property type="entry name" value="P-loop containing nucleotide triphosphate hydrolases"/>
    <property type="match status" value="1"/>
</dbReference>
<keyword evidence="2" id="KW-0472">Membrane</keyword>
<keyword evidence="2" id="KW-0812">Transmembrane</keyword>
<sequence>MSVDQNTIPAMAAGTTVNADNPWPGLLAFRESDQGYFQGRQSETEELLRLVLRERLTVLFGLSGLGKSSLLQAGLFPELRQENIFPVYIRLDFSSKRPDLVAQILTAITREAAAHQIEAPPPTNGETLWEFFHRDANNFWNARNRPVMPLLVFDQFEEIFTLGCLDAQRSTATNALIEQLSDLAECRPPARLKAWLDEHPEEAKAFDFGRHYYEILLGIREDFLPDLETLRPRMPTVALHRMRLRRMNGEAALLAVNHAHHLIDPDVAEQVVRFVAADTREHPLAQLEIEPALLSVVCRELNNHRRKLAEPKITAGLLQGNQELVLADFYERSTADLPPEVRLFIEDHLLTVSGYRDNAALENALNIPGVTQPSIDALVERRLVRREDRGGSQRLELTHDLLVGVVRASRDGRRQREVAEKERFAMLQVQEEEKQTLLKAREEQRLELERVQAHERQERDRRDLRRLRIAIVGFVVLTLAAVLTATWAIIAQRQAKTARDDAIYSQKIAQQEKTVSEQALQSARDNAAKFAASLQVLSSVSNKDVQTAVDSQSASTLLPRVFIQIVNQDDRAYANQIRDRLIAGGVLVLGIQYVPVAAGLTKTDVRYYRRADEPEAQKIVDLLKSAGAAPIAPKYLPGYEDSTKVRQNHFEVWLANGSGSK</sequence>
<evidence type="ECO:0000256" key="1">
    <source>
        <dbReference type="SAM" id="Coils"/>
    </source>
</evidence>
<feature type="transmembrane region" description="Helical" evidence="2">
    <location>
        <begin position="469"/>
        <end position="490"/>
    </location>
</feature>
<dbReference type="KEGG" id="tpsc:RBB77_21555"/>
<dbReference type="AlphaFoldDB" id="A0AAU7ZPU3"/>
<dbReference type="InterPro" id="IPR027417">
    <property type="entry name" value="P-loop_NTPase"/>
</dbReference>
<keyword evidence="1" id="KW-0175">Coiled coil</keyword>
<dbReference type="InterPro" id="IPR049052">
    <property type="entry name" value="nSTAND1"/>
</dbReference>
<dbReference type="SUPFAM" id="SSF52540">
    <property type="entry name" value="P-loop containing nucleoside triphosphate hydrolases"/>
    <property type="match status" value="1"/>
</dbReference>
<evidence type="ECO:0000313" key="4">
    <source>
        <dbReference type="EMBL" id="XCB32977.1"/>
    </source>
</evidence>
<feature type="domain" description="Novel STAND NTPase 1" evidence="3">
    <location>
        <begin position="22"/>
        <end position="403"/>
    </location>
</feature>
<reference evidence="4" key="2">
    <citation type="journal article" date="2024" name="Environ. Microbiol.">
        <title>Genome analysis and description of Tunturibacter gen. nov. expands the diversity of Terriglobia in tundra soils.</title>
        <authorList>
            <person name="Messyasz A."/>
            <person name="Mannisto M.K."/>
            <person name="Kerkhof L.J."/>
            <person name="Haggblom M.M."/>
        </authorList>
    </citation>
    <scope>NUCLEOTIDE SEQUENCE</scope>
    <source>
        <strain evidence="4">X5P6</strain>
    </source>
</reference>
<name>A0AAU7ZPU3_9BACT</name>
<keyword evidence="2" id="KW-1133">Transmembrane helix</keyword>
<gene>
    <name evidence="4" type="ORF">RBB77_21555</name>
</gene>
<dbReference type="Pfam" id="PF20703">
    <property type="entry name" value="nSTAND1"/>
    <property type="match status" value="1"/>
</dbReference>
<reference evidence="4" key="1">
    <citation type="submission" date="2023-08" db="EMBL/GenBank/DDBJ databases">
        <authorList>
            <person name="Messyasz A."/>
            <person name="Mannisto M.K."/>
            <person name="Kerkhof L.J."/>
            <person name="Haggblom M."/>
        </authorList>
    </citation>
    <scope>NUCLEOTIDE SEQUENCE</scope>
    <source>
        <strain evidence="4">X5P6</strain>
    </source>
</reference>
<evidence type="ECO:0000256" key="2">
    <source>
        <dbReference type="SAM" id="Phobius"/>
    </source>
</evidence>